<dbReference type="OrthoDB" id="338143at2"/>
<dbReference type="PANTHER" id="PTHR33371">
    <property type="entry name" value="INTERMEMBRANE PHOSPHOLIPID TRANSPORT SYSTEM BINDING PROTEIN MLAD-RELATED"/>
    <property type="match status" value="1"/>
</dbReference>
<protein>
    <submittedName>
        <fullName evidence="1">Mammalian cell entry protein</fullName>
    </submittedName>
</protein>
<evidence type="ECO:0000313" key="2">
    <source>
        <dbReference type="Proteomes" id="UP000467385"/>
    </source>
</evidence>
<dbReference type="NCBIfam" id="TIGR00996">
    <property type="entry name" value="Mtu_fam_mce"/>
    <property type="match status" value="1"/>
</dbReference>
<dbReference type="Pfam" id="PF02470">
    <property type="entry name" value="MlaD"/>
    <property type="match status" value="1"/>
</dbReference>
<dbReference type="InterPro" id="IPR003399">
    <property type="entry name" value="Mce/MlaD"/>
</dbReference>
<accession>A0A1X1T0G0</accession>
<dbReference type="GO" id="GO:0005576">
    <property type="term" value="C:extracellular region"/>
    <property type="evidence" value="ECO:0007669"/>
    <property type="project" value="TreeGrafter"/>
</dbReference>
<reference evidence="1 2" key="1">
    <citation type="journal article" date="2019" name="Emerg. Microbes Infect.">
        <title>Comprehensive subspecies identification of 175 nontuberculous mycobacteria species based on 7547 genomic profiles.</title>
        <authorList>
            <person name="Matsumoto Y."/>
            <person name="Kinjo T."/>
            <person name="Motooka D."/>
            <person name="Nabeya D."/>
            <person name="Jung N."/>
            <person name="Uechi K."/>
            <person name="Horii T."/>
            <person name="Iida T."/>
            <person name="Fujita J."/>
            <person name="Nakamura S."/>
        </authorList>
    </citation>
    <scope>NUCLEOTIDE SEQUENCE [LARGE SCALE GENOMIC DNA]</scope>
    <source>
        <strain evidence="1 2">JCM 14738</strain>
    </source>
</reference>
<proteinExistence type="predicted"/>
<dbReference type="Proteomes" id="UP000467385">
    <property type="component" value="Chromosome"/>
</dbReference>
<dbReference type="AlphaFoldDB" id="A0A1X1T0G0"/>
<gene>
    <name evidence="1" type="ORF">MCNS_45650</name>
</gene>
<dbReference type="InterPro" id="IPR052336">
    <property type="entry name" value="MlaD_Phospholipid_Transporter"/>
</dbReference>
<organism evidence="1 2">
    <name type="scientific">Mycobacterium conspicuum</name>
    <dbReference type="NCBI Taxonomy" id="44010"/>
    <lineage>
        <taxon>Bacteria</taxon>
        <taxon>Bacillati</taxon>
        <taxon>Actinomycetota</taxon>
        <taxon>Actinomycetes</taxon>
        <taxon>Mycobacteriales</taxon>
        <taxon>Mycobacteriaceae</taxon>
        <taxon>Mycobacterium</taxon>
    </lineage>
</organism>
<dbReference type="InterPro" id="IPR005693">
    <property type="entry name" value="Mce"/>
</dbReference>
<dbReference type="GO" id="GO:0051701">
    <property type="term" value="P:biological process involved in interaction with host"/>
    <property type="evidence" value="ECO:0007669"/>
    <property type="project" value="TreeGrafter"/>
</dbReference>
<dbReference type="EMBL" id="AP022613">
    <property type="protein sequence ID" value="BBZ41502.1"/>
    <property type="molecule type" value="Genomic_DNA"/>
</dbReference>
<dbReference type="Pfam" id="PF11887">
    <property type="entry name" value="Mce4_CUP1"/>
    <property type="match status" value="1"/>
</dbReference>
<dbReference type="PANTHER" id="PTHR33371:SF17">
    <property type="entry name" value="MCE-FAMILY PROTEIN MCE1B"/>
    <property type="match status" value="1"/>
</dbReference>
<name>A0A1X1T0G0_9MYCO</name>
<dbReference type="STRING" id="44010.AWC00_22280"/>
<evidence type="ECO:0000313" key="1">
    <source>
        <dbReference type="EMBL" id="BBZ41502.1"/>
    </source>
</evidence>
<dbReference type="RefSeq" id="WP_085234958.1">
    <property type="nucleotide sequence ID" value="NZ_AP022613.1"/>
</dbReference>
<dbReference type="InterPro" id="IPR024516">
    <property type="entry name" value="Mce_C"/>
</dbReference>
<keyword evidence="2" id="KW-1185">Reference proteome</keyword>
<sequence length="343" mass="36898">MTGARVTMIKFAAFVIVMALLTVSLFFVFGQYRTGSTTGYSAVFIDASRLKAGQSVRIAGLRVGTVSGVSLRPDNKVLVKFDADRKVVLTSGTRAVVRYLNLVGDRYLELVDGPGSARALGPGAQIPEERTAPALDLDLLLGGLKPVIAGLNPQDVNALTATLVQIFQGEGGTMQSLLSKTSSFSNTLADNNETVQRLIDNLKTVLGTLANDRDDFSGAIDRLQRLVSGFSGDRDTIGAAIDSLDKGTASIADLLTRTRAPLAGTIDQLGRLAPLLDQDKDKIDASLHKLPENYRKLVRLGAYGSWIPYYVCELSLRVSDLQYRTVVVPVWKEHGGRCAEPDA</sequence>